<keyword evidence="2" id="KW-1185">Reference proteome</keyword>
<protein>
    <recommendedName>
        <fullName evidence="3">Cadherin repeat domain-containing protein</fullName>
    </recommendedName>
</protein>
<organism evidence="1 2">
    <name type="scientific">Shewanella psychropiezotolerans</name>
    <dbReference type="NCBI Taxonomy" id="2593655"/>
    <lineage>
        <taxon>Bacteria</taxon>
        <taxon>Pseudomonadati</taxon>
        <taxon>Pseudomonadota</taxon>
        <taxon>Gammaproteobacteria</taxon>
        <taxon>Alteromonadales</taxon>
        <taxon>Shewanellaceae</taxon>
        <taxon>Shewanella</taxon>
    </lineage>
</organism>
<dbReference type="EMBL" id="CP041614">
    <property type="protein sequence ID" value="QDO86019.1"/>
    <property type="molecule type" value="Genomic_DNA"/>
</dbReference>
<dbReference type="Proteomes" id="UP000315947">
    <property type="component" value="Chromosome"/>
</dbReference>
<name>A0ABX5X3U4_9GAMM</name>
<dbReference type="PROSITE" id="PS51257">
    <property type="entry name" value="PROKAR_LIPOPROTEIN"/>
    <property type="match status" value="1"/>
</dbReference>
<evidence type="ECO:0008006" key="3">
    <source>
        <dbReference type="Google" id="ProtNLM"/>
    </source>
</evidence>
<dbReference type="RefSeq" id="WP_144048328.1">
    <property type="nucleotide sequence ID" value="NZ_CP041614.1"/>
</dbReference>
<gene>
    <name evidence="1" type="ORF">FM037_25620</name>
</gene>
<evidence type="ECO:0000313" key="1">
    <source>
        <dbReference type="EMBL" id="QDO86019.1"/>
    </source>
</evidence>
<sequence length="582" mass="62320">MRYLLIMITILLTACGGGDDDTSTTIQEKSIHPGLIAPDIQADYSLNGKLTATLNGSVGNLSFSLADGAANDVVRVDQNSLTILNAGKTRLIATDSGNSQYKATSISLNITIDKANRAPLLTNPYTYQYDSGASHQVGVSGTKGQLLYELSPGYPDDVVKIDVAGSLIVWGAGQTQVTVKDDGGRNYQASESQFTITVEAASSQFATYQDITNKPLILGGTLLPVYSGSPTNEISFTVAENANQDVVQIHPTTGVMNIKGAGETEVIVSQTPEDNHQDIAKQSFKVKVNKANNTSFKASILTIPYGFDDELILQTTGVQGTLTFEILDGESTDVINFINSETGQYRFSGVGATKVKITDSGNTNYLSMSIVTDVKVERVQPVQLFSVNLESSYQENKVISAQVASRQGKLSFSLATDSATDVVNIDAQSGEMTVLKPGKAEISVTDDGDLFYIPQTTSFFVTINKLINEQFSVENDLHDNVANTVYTPIAKGNQGLVTYAISSKSTANVLTQDPTTKVITLIGAGRGWITATDHGNDYYLSQTTDFIVDVGFADGSLTASAVSASYAPTRWSVFQFRESLDN</sequence>
<accession>A0ABX5X3U4</accession>
<evidence type="ECO:0000313" key="2">
    <source>
        <dbReference type="Proteomes" id="UP000315947"/>
    </source>
</evidence>
<proteinExistence type="predicted"/>
<reference evidence="1 2" key="1">
    <citation type="submission" date="2019-07" db="EMBL/GenBank/DDBJ databases">
        <title>Shewanella sp. YLB-06 whole genomic sequence.</title>
        <authorList>
            <person name="Yu L."/>
        </authorList>
    </citation>
    <scope>NUCLEOTIDE SEQUENCE [LARGE SCALE GENOMIC DNA]</scope>
    <source>
        <strain evidence="1 2">YLB-06</strain>
    </source>
</reference>